<accession>A0A251V7W6</accession>
<evidence type="ECO:0000313" key="3">
    <source>
        <dbReference type="Proteomes" id="UP000215914"/>
    </source>
</evidence>
<protein>
    <submittedName>
        <fullName evidence="2">Uncharacterized protein</fullName>
    </submittedName>
</protein>
<evidence type="ECO:0000313" key="2">
    <source>
        <dbReference type="EMBL" id="OTG31707.1"/>
    </source>
</evidence>
<organism evidence="2 3">
    <name type="scientific">Helianthus annuus</name>
    <name type="common">Common sunflower</name>
    <dbReference type="NCBI Taxonomy" id="4232"/>
    <lineage>
        <taxon>Eukaryota</taxon>
        <taxon>Viridiplantae</taxon>
        <taxon>Streptophyta</taxon>
        <taxon>Embryophyta</taxon>
        <taxon>Tracheophyta</taxon>
        <taxon>Spermatophyta</taxon>
        <taxon>Magnoliopsida</taxon>
        <taxon>eudicotyledons</taxon>
        <taxon>Gunneridae</taxon>
        <taxon>Pentapetalae</taxon>
        <taxon>asterids</taxon>
        <taxon>campanulids</taxon>
        <taxon>Asterales</taxon>
        <taxon>Asteraceae</taxon>
        <taxon>Asteroideae</taxon>
        <taxon>Heliantheae alliance</taxon>
        <taxon>Heliantheae</taxon>
        <taxon>Helianthus</taxon>
    </lineage>
</organism>
<evidence type="ECO:0000256" key="1">
    <source>
        <dbReference type="SAM" id="MobiDB-lite"/>
    </source>
</evidence>
<dbReference type="InParanoid" id="A0A251V7W6"/>
<feature type="region of interest" description="Disordered" evidence="1">
    <location>
        <begin position="1"/>
        <end position="25"/>
    </location>
</feature>
<dbReference type="Proteomes" id="UP000215914">
    <property type="component" value="Chromosome 3"/>
</dbReference>
<reference evidence="3" key="1">
    <citation type="journal article" date="2017" name="Nature">
        <title>The sunflower genome provides insights into oil metabolism, flowering and Asterid evolution.</title>
        <authorList>
            <person name="Badouin H."/>
            <person name="Gouzy J."/>
            <person name="Grassa C.J."/>
            <person name="Murat F."/>
            <person name="Staton S.E."/>
            <person name="Cottret L."/>
            <person name="Lelandais-Briere C."/>
            <person name="Owens G.L."/>
            <person name="Carrere S."/>
            <person name="Mayjonade B."/>
            <person name="Legrand L."/>
            <person name="Gill N."/>
            <person name="Kane N.C."/>
            <person name="Bowers J.E."/>
            <person name="Hubner S."/>
            <person name="Bellec A."/>
            <person name="Berard A."/>
            <person name="Berges H."/>
            <person name="Blanchet N."/>
            <person name="Boniface M.C."/>
            <person name="Brunel D."/>
            <person name="Catrice O."/>
            <person name="Chaidir N."/>
            <person name="Claudel C."/>
            <person name="Donnadieu C."/>
            <person name="Faraut T."/>
            <person name="Fievet G."/>
            <person name="Helmstetter N."/>
            <person name="King M."/>
            <person name="Knapp S.J."/>
            <person name="Lai Z."/>
            <person name="Le Paslier M.C."/>
            <person name="Lippi Y."/>
            <person name="Lorenzon L."/>
            <person name="Mandel J.R."/>
            <person name="Marage G."/>
            <person name="Marchand G."/>
            <person name="Marquand E."/>
            <person name="Bret-Mestries E."/>
            <person name="Morien E."/>
            <person name="Nambeesan S."/>
            <person name="Nguyen T."/>
            <person name="Pegot-Espagnet P."/>
            <person name="Pouilly N."/>
            <person name="Raftis F."/>
            <person name="Sallet E."/>
            <person name="Schiex T."/>
            <person name="Thomas J."/>
            <person name="Vandecasteele C."/>
            <person name="Vares D."/>
            <person name="Vear F."/>
            <person name="Vautrin S."/>
            <person name="Crespi M."/>
            <person name="Mangin B."/>
            <person name="Burke J.M."/>
            <person name="Salse J."/>
            <person name="Munos S."/>
            <person name="Vincourt P."/>
            <person name="Rieseberg L.H."/>
            <person name="Langlade N.B."/>
        </authorList>
    </citation>
    <scope>NUCLEOTIDE SEQUENCE [LARGE SCALE GENOMIC DNA]</scope>
    <source>
        <strain evidence="3">cv. SF193</strain>
    </source>
</reference>
<dbReference type="AlphaFoldDB" id="A0A251V7W6"/>
<sequence>MDPSLASACTNSQQLRDLPLSNEKRDVTSTTTLSLNKDVRYGSDGGFAAW</sequence>
<dbReference type="EMBL" id="CM007892">
    <property type="protein sequence ID" value="OTG31707.1"/>
    <property type="molecule type" value="Genomic_DNA"/>
</dbReference>
<keyword evidence="3" id="KW-1185">Reference proteome</keyword>
<gene>
    <name evidence="2" type="ORF">HannXRQ_Chr03g0078671</name>
</gene>
<proteinExistence type="predicted"/>
<name>A0A251V7W6_HELAN</name>